<dbReference type="AlphaFoldDB" id="A0A0F9AG79"/>
<sequence>MDEMTASEALYGFMGWLTTREAVETFSAKHNAAPAADLVETFCKTNNLVAPREDWTDRLTHPSS</sequence>
<reference evidence="1" key="1">
    <citation type="journal article" date="2015" name="Nature">
        <title>Complex archaea that bridge the gap between prokaryotes and eukaryotes.</title>
        <authorList>
            <person name="Spang A."/>
            <person name="Saw J.H."/>
            <person name="Jorgensen S.L."/>
            <person name="Zaremba-Niedzwiedzka K."/>
            <person name="Martijn J."/>
            <person name="Lind A.E."/>
            <person name="van Eijk R."/>
            <person name="Schleper C."/>
            <person name="Guy L."/>
            <person name="Ettema T.J."/>
        </authorList>
    </citation>
    <scope>NUCLEOTIDE SEQUENCE</scope>
</reference>
<name>A0A0F9AG79_9ZZZZ</name>
<evidence type="ECO:0000313" key="1">
    <source>
        <dbReference type="EMBL" id="KKL08549.1"/>
    </source>
</evidence>
<organism evidence="1">
    <name type="scientific">marine sediment metagenome</name>
    <dbReference type="NCBI Taxonomy" id="412755"/>
    <lineage>
        <taxon>unclassified sequences</taxon>
        <taxon>metagenomes</taxon>
        <taxon>ecological metagenomes</taxon>
    </lineage>
</organism>
<dbReference type="EMBL" id="LAZR01042837">
    <property type="protein sequence ID" value="KKL08549.1"/>
    <property type="molecule type" value="Genomic_DNA"/>
</dbReference>
<protein>
    <submittedName>
        <fullName evidence="1">Uncharacterized protein</fullName>
    </submittedName>
</protein>
<proteinExistence type="predicted"/>
<gene>
    <name evidence="1" type="ORF">LCGC14_2574760</name>
</gene>
<comment type="caution">
    <text evidence="1">The sequence shown here is derived from an EMBL/GenBank/DDBJ whole genome shotgun (WGS) entry which is preliminary data.</text>
</comment>
<accession>A0A0F9AG79</accession>